<dbReference type="HOGENOM" id="CLU_986883_0_0_1"/>
<name>Q0CXX7_ASPTN</name>
<dbReference type="SUPFAM" id="SSF103473">
    <property type="entry name" value="MFS general substrate transporter"/>
    <property type="match status" value="1"/>
</dbReference>
<dbReference type="Proteomes" id="UP000007963">
    <property type="component" value="Unassembled WGS sequence"/>
</dbReference>
<dbReference type="eggNOG" id="KOG2504">
    <property type="taxonomic scope" value="Eukaryota"/>
</dbReference>
<dbReference type="PANTHER" id="PTHR11360">
    <property type="entry name" value="MONOCARBOXYLATE TRANSPORTER"/>
    <property type="match status" value="1"/>
</dbReference>
<feature type="transmembrane region" description="Helical" evidence="1">
    <location>
        <begin position="79"/>
        <end position="97"/>
    </location>
</feature>
<keyword evidence="1" id="KW-0472">Membrane</keyword>
<feature type="transmembrane region" description="Helical" evidence="1">
    <location>
        <begin position="164"/>
        <end position="184"/>
    </location>
</feature>
<dbReference type="InterPro" id="IPR050327">
    <property type="entry name" value="Proton-linked_MCT"/>
</dbReference>
<keyword evidence="1" id="KW-0812">Transmembrane</keyword>
<keyword evidence="1" id="KW-1133">Transmembrane helix</keyword>
<accession>Q0CXX7</accession>
<organism evidence="2 3">
    <name type="scientific">Aspergillus terreus (strain NIH 2624 / FGSC A1156)</name>
    <dbReference type="NCBI Taxonomy" id="341663"/>
    <lineage>
        <taxon>Eukaryota</taxon>
        <taxon>Fungi</taxon>
        <taxon>Dikarya</taxon>
        <taxon>Ascomycota</taxon>
        <taxon>Pezizomycotina</taxon>
        <taxon>Eurotiomycetes</taxon>
        <taxon>Eurotiomycetidae</taxon>
        <taxon>Eurotiales</taxon>
        <taxon>Aspergillaceae</taxon>
        <taxon>Aspergillus</taxon>
        <taxon>Aspergillus subgen. Circumdati</taxon>
    </lineage>
</organism>
<dbReference type="EMBL" id="CH476595">
    <property type="protein sequence ID" value="EAU38214.1"/>
    <property type="molecule type" value="Genomic_DNA"/>
</dbReference>
<protein>
    <recommendedName>
        <fullName evidence="4">Major facilitator superfamily (MFS) profile domain-containing protein</fullName>
    </recommendedName>
</protein>
<sequence length="282" mass="30252">MAPSIASSRSRSDETIHPSHVASFELEQPPLLPADRGRAAWLMLASCCLIQLPVWGFSLVFGIFQEYLMTHDVLKGSKGGLAVGLLYLLSPISFTLLTRYPHFQKYCAPVGLFLSVCGSLLSSFSQSVWHLILTQGVLCAIGNGLVFSPTTLYLDQWFIQRKGLAYGIMWAAKSICGVALPFVASACLATLDACGAAVRQAQSPTVSFNLGEANRPDLPEAGHFLDAAAGEYHPGIWLLPAQYVPAVLLDLCGRAVPHHRNASGGALQRDLGGGWHCFGVAL</sequence>
<dbReference type="Gene3D" id="1.20.1250.20">
    <property type="entry name" value="MFS general substrate transporter like domains"/>
    <property type="match status" value="1"/>
</dbReference>
<dbReference type="OrthoDB" id="2213137at2759"/>
<dbReference type="AlphaFoldDB" id="Q0CXX7"/>
<evidence type="ECO:0000256" key="1">
    <source>
        <dbReference type="SAM" id="Phobius"/>
    </source>
</evidence>
<feature type="transmembrane region" description="Helical" evidence="1">
    <location>
        <begin position="106"/>
        <end position="125"/>
    </location>
</feature>
<feature type="transmembrane region" description="Helical" evidence="1">
    <location>
        <begin position="41"/>
        <end position="64"/>
    </location>
</feature>
<evidence type="ECO:0008006" key="4">
    <source>
        <dbReference type="Google" id="ProtNLM"/>
    </source>
</evidence>
<dbReference type="RefSeq" id="XP_001208822.1">
    <property type="nucleotide sequence ID" value="XM_001208822.1"/>
</dbReference>
<dbReference type="InterPro" id="IPR036259">
    <property type="entry name" value="MFS_trans_sf"/>
</dbReference>
<reference evidence="3" key="1">
    <citation type="submission" date="2005-09" db="EMBL/GenBank/DDBJ databases">
        <title>Annotation of the Aspergillus terreus NIH2624 genome.</title>
        <authorList>
            <person name="Birren B.W."/>
            <person name="Lander E.S."/>
            <person name="Galagan J.E."/>
            <person name="Nusbaum C."/>
            <person name="Devon K."/>
            <person name="Henn M."/>
            <person name="Ma L.-J."/>
            <person name="Jaffe D.B."/>
            <person name="Butler J."/>
            <person name="Alvarez P."/>
            <person name="Gnerre S."/>
            <person name="Grabherr M."/>
            <person name="Kleber M."/>
            <person name="Mauceli E.W."/>
            <person name="Brockman W."/>
            <person name="Rounsley S."/>
            <person name="Young S.K."/>
            <person name="LaButti K."/>
            <person name="Pushparaj V."/>
            <person name="DeCaprio D."/>
            <person name="Crawford M."/>
            <person name="Koehrsen M."/>
            <person name="Engels R."/>
            <person name="Montgomery P."/>
            <person name="Pearson M."/>
            <person name="Howarth C."/>
            <person name="Larson L."/>
            <person name="Luoma S."/>
            <person name="White J."/>
            <person name="Alvarado L."/>
            <person name="Kodira C.D."/>
            <person name="Zeng Q."/>
            <person name="Oleary S."/>
            <person name="Yandava C."/>
            <person name="Denning D.W."/>
            <person name="Nierman W.C."/>
            <person name="Milne T."/>
            <person name="Madden K."/>
        </authorList>
    </citation>
    <scope>NUCLEOTIDE SEQUENCE [LARGE SCALE GENOMIC DNA]</scope>
    <source>
        <strain evidence="3">NIH 2624 / FGSC A1156</strain>
    </source>
</reference>
<dbReference type="GeneID" id="4315725"/>
<evidence type="ECO:0000313" key="2">
    <source>
        <dbReference type="EMBL" id="EAU38214.1"/>
    </source>
</evidence>
<evidence type="ECO:0000313" key="3">
    <source>
        <dbReference type="Proteomes" id="UP000007963"/>
    </source>
</evidence>
<dbReference type="PANTHER" id="PTHR11360:SF287">
    <property type="entry name" value="MFS MONOCARBOXYLATE TRANSPORTER"/>
    <property type="match status" value="1"/>
</dbReference>
<gene>
    <name evidence="2" type="ORF">ATEG_01457</name>
</gene>
<dbReference type="VEuPathDB" id="FungiDB:ATEG_01457"/>
<proteinExistence type="predicted"/>